<dbReference type="EMBL" id="FTNI01000051">
    <property type="protein sequence ID" value="SIS24362.1"/>
    <property type="molecule type" value="Genomic_DNA"/>
</dbReference>
<dbReference type="Proteomes" id="UP000186096">
    <property type="component" value="Unassembled WGS sequence"/>
</dbReference>
<evidence type="ECO:0000313" key="3">
    <source>
        <dbReference type="Proteomes" id="UP000186096"/>
    </source>
</evidence>
<evidence type="ECO:0000313" key="2">
    <source>
        <dbReference type="EMBL" id="SIS24362.1"/>
    </source>
</evidence>
<feature type="chain" id="PRO_5012704067" evidence="1">
    <location>
        <begin position="31"/>
        <end position="299"/>
    </location>
</feature>
<sequence>MFQSTRRRALLALPVLAATAIVTVPGPAQAHAKPAQPTGGIAKYLGKWNYDQPDRTTMTNIAVIRPGTMEAPQVGDIVFTARDHDTVVGRTDVGCTWTFKAGPADLHLDPATQTCHNPTSNAWYTISTWTVTVNGDHEKETIKAVSPNPAGNYDWQLDRGARTKAKEYDPRGAARFPGTWRYDAADPATRANIRVTRSTGSDGKPVVTQTPEQGLLTITGEYDNRITARTADGCTWALLTRGNTAHLDPAVQTCVTSATAVVTLRYWSIASDGRHLATIIAGTDAHDGEFYLNAGLSPA</sequence>
<dbReference type="OrthoDB" id="4526041at2"/>
<dbReference type="RefSeq" id="WP_159454907.1">
    <property type="nucleotide sequence ID" value="NZ_FTNI01000051.1"/>
</dbReference>
<dbReference type="InterPro" id="IPR006311">
    <property type="entry name" value="TAT_signal"/>
</dbReference>
<evidence type="ECO:0000256" key="1">
    <source>
        <dbReference type="SAM" id="SignalP"/>
    </source>
</evidence>
<dbReference type="AlphaFoldDB" id="A0A1N7HHS0"/>
<proteinExistence type="predicted"/>
<protein>
    <submittedName>
        <fullName evidence="2">Uncharacterized protein</fullName>
    </submittedName>
</protein>
<name>A0A1N7HHS0_9ACTN</name>
<organism evidence="2 3">
    <name type="scientific">Microbispora rosea</name>
    <dbReference type="NCBI Taxonomy" id="58117"/>
    <lineage>
        <taxon>Bacteria</taxon>
        <taxon>Bacillati</taxon>
        <taxon>Actinomycetota</taxon>
        <taxon>Actinomycetes</taxon>
        <taxon>Streptosporangiales</taxon>
        <taxon>Streptosporangiaceae</taxon>
        <taxon>Microbispora</taxon>
    </lineage>
</organism>
<reference evidence="3" key="1">
    <citation type="submission" date="2017-01" db="EMBL/GenBank/DDBJ databases">
        <authorList>
            <person name="Varghese N."/>
            <person name="Submissions S."/>
        </authorList>
    </citation>
    <scope>NUCLEOTIDE SEQUENCE [LARGE SCALE GENOMIC DNA]</scope>
    <source>
        <strain evidence="3">ATCC 12950</strain>
    </source>
</reference>
<keyword evidence="3" id="KW-1185">Reference proteome</keyword>
<dbReference type="PROSITE" id="PS51318">
    <property type="entry name" value="TAT"/>
    <property type="match status" value="1"/>
</dbReference>
<keyword evidence="1" id="KW-0732">Signal</keyword>
<feature type="signal peptide" evidence="1">
    <location>
        <begin position="1"/>
        <end position="30"/>
    </location>
</feature>
<gene>
    <name evidence="2" type="ORF">SAMN05421833_1513</name>
</gene>
<accession>A0A1N7HHS0</accession>